<dbReference type="EMBL" id="MTEJ01000350">
    <property type="protein sequence ID" value="OQX04233.1"/>
    <property type="molecule type" value="Genomic_DNA"/>
</dbReference>
<accession>A0A1Y1QF68</accession>
<protein>
    <recommendedName>
        <fullName evidence="2">N,N-dimethylformamidase beta subunit-like C-terminal domain-containing protein</fullName>
    </recommendedName>
</protein>
<gene>
    <name evidence="3" type="ORF">BWK73_36870</name>
</gene>
<comment type="caution">
    <text evidence="3">The sequence shown here is derived from an EMBL/GenBank/DDBJ whole genome shotgun (WGS) entry which is preliminary data.</text>
</comment>
<feature type="compositionally biased region" description="Low complexity" evidence="1">
    <location>
        <begin position="501"/>
        <end position="526"/>
    </location>
</feature>
<name>A0A1Y1QF68_9GAMM</name>
<sequence length="553" mass="59096">MANVLLTRIQPTSRALPIGLAGVVGLLGMMLSPSTLAVSCDFKNGDVFTEICGYLEAGSVQTGGQLKTHVASTTSNFDVHVRRMGNANPNLQTFSFSGAGNHNPATNSYDGLNWGSAFSIGIPSHWTSGFYEVSFNNGRGSYSEFVAIKSTQPGSHSKVLVLDSLPTKLAYTPIGGKSMYGFNSTNGQASSQVSMERPTGRGQWAEHRNFVTWLDQQGIAYEAASMMDLHRDPSLLSHYNLVLLVGHNEYWSKEMRDNWDSYLSAGGNGAIFSGNTMWWQVRFSDDNKHMICHKNANSDPFYGRDNSRVTTNWFKDPVNRPENLSIGVSFKHGGYTNYTESGTQHYVKNGSGDDGSNGGFKVADATHWVFAGTGLGNGNVFGRGDGVNSHPIAGYEVDGALFNMNSGKPTVTGEDSTPQNFQILATTPAFAVNSPSLVPGVVYNNHAGRGWGTLGIFQPSANSGTVFVAPTIDWAEGLNDSQVGRITKNVIDRLKNRGQANTDGSNTSNTGSTSSEPTQTITQTSSSGGGGSFPVAALLLGLLAAVGYKARKQ</sequence>
<dbReference type="InterPro" id="IPR046540">
    <property type="entry name" value="DMFA2_C"/>
</dbReference>
<evidence type="ECO:0000313" key="3">
    <source>
        <dbReference type="EMBL" id="OQX04233.1"/>
    </source>
</evidence>
<proteinExistence type="predicted"/>
<reference evidence="3 4" key="1">
    <citation type="submission" date="2017-01" db="EMBL/GenBank/DDBJ databases">
        <title>Novel large sulfur bacteria in the metagenomes of groundwater-fed chemosynthetic microbial mats in the Lake Huron basin.</title>
        <authorList>
            <person name="Sharrar A.M."/>
            <person name="Flood B.E."/>
            <person name="Bailey J.V."/>
            <person name="Jones D.S."/>
            <person name="Biddanda B."/>
            <person name="Ruberg S.A."/>
            <person name="Marcus D.N."/>
            <person name="Dick G.J."/>
        </authorList>
    </citation>
    <scope>NUCLEOTIDE SEQUENCE [LARGE SCALE GENOMIC DNA]</scope>
    <source>
        <strain evidence="3">A8</strain>
    </source>
</reference>
<evidence type="ECO:0000259" key="2">
    <source>
        <dbReference type="Pfam" id="PF20254"/>
    </source>
</evidence>
<dbReference type="Pfam" id="PF20254">
    <property type="entry name" value="DMFA2_C"/>
    <property type="match status" value="1"/>
</dbReference>
<feature type="domain" description="N,N-dimethylformamidase beta subunit-like C-terminal" evidence="2">
    <location>
        <begin position="100"/>
        <end position="479"/>
    </location>
</feature>
<dbReference type="Proteomes" id="UP000192491">
    <property type="component" value="Unassembled WGS sequence"/>
</dbReference>
<organism evidence="3 4">
    <name type="scientific">Thiothrix lacustris</name>
    <dbReference type="NCBI Taxonomy" id="525917"/>
    <lineage>
        <taxon>Bacteria</taxon>
        <taxon>Pseudomonadati</taxon>
        <taxon>Pseudomonadota</taxon>
        <taxon>Gammaproteobacteria</taxon>
        <taxon>Thiotrichales</taxon>
        <taxon>Thiotrichaceae</taxon>
        <taxon>Thiothrix</taxon>
    </lineage>
</organism>
<evidence type="ECO:0000256" key="1">
    <source>
        <dbReference type="SAM" id="MobiDB-lite"/>
    </source>
</evidence>
<dbReference type="AlphaFoldDB" id="A0A1Y1QF68"/>
<evidence type="ECO:0000313" key="4">
    <source>
        <dbReference type="Proteomes" id="UP000192491"/>
    </source>
</evidence>
<feature type="region of interest" description="Disordered" evidence="1">
    <location>
        <begin position="495"/>
        <end position="529"/>
    </location>
</feature>